<dbReference type="EMBL" id="JACCBI010000001">
    <property type="protein sequence ID" value="NYD67893.1"/>
    <property type="molecule type" value="Genomic_DNA"/>
</dbReference>
<dbReference type="AlphaFoldDB" id="A0A4Q2M956"/>
<evidence type="ECO:0000313" key="4">
    <source>
        <dbReference type="Proteomes" id="UP000292686"/>
    </source>
</evidence>
<keyword evidence="4" id="KW-1185">Reference proteome</keyword>
<accession>A0A4Q2M956</accession>
<sequence length="263" mass="27426">MSYVDDAQNAIQESCTEALNELRRMKQNAPANVRRAVEALVTIWRVPPPADQLLIDQMVNLLLPQVYDYLRFSEQLNHAFIRGADMLGSPDTLRATAEALSTVGGDARNLAAEVTKQNLPGMDPANWANSWGYEAAFEPQPGAVLRVDDFATTLAAALGAMADAIEKFYVEAALVAVGGTTAYVGLVGAITGVALCFTGGGAIAGLPMAIIGSITALLGAVSAILALASMTLGTFQSVNNQISALEGSGVNSGQTETWPSPGV</sequence>
<evidence type="ECO:0000256" key="1">
    <source>
        <dbReference type="SAM" id="Phobius"/>
    </source>
</evidence>
<gene>
    <name evidence="2" type="ORF">BJ972_002412</name>
    <name evidence="3" type="ORF">ESP50_01710</name>
</gene>
<keyword evidence="1" id="KW-0812">Transmembrane</keyword>
<keyword evidence="1" id="KW-0472">Membrane</keyword>
<dbReference type="EMBL" id="SDPM01000001">
    <property type="protein sequence ID" value="RXZ87937.1"/>
    <property type="molecule type" value="Genomic_DNA"/>
</dbReference>
<dbReference type="RefSeq" id="WP_129172202.1">
    <property type="nucleotide sequence ID" value="NZ_JACCBI010000001.1"/>
</dbReference>
<evidence type="ECO:0000313" key="2">
    <source>
        <dbReference type="EMBL" id="NYD67893.1"/>
    </source>
</evidence>
<keyword evidence="1" id="KW-1133">Transmembrane helix</keyword>
<name>A0A4Q2M956_9MICO</name>
<dbReference type="Proteomes" id="UP000581087">
    <property type="component" value="Unassembled WGS sequence"/>
</dbReference>
<dbReference type="Proteomes" id="UP000292686">
    <property type="component" value="Unassembled WGS sequence"/>
</dbReference>
<protein>
    <submittedName>
        <fullName evidence="3">Uncharacterized protein</fullName>
    </submittedName>
</protein>
<reference evidence="2 5" key="2">
    <citation type="submission" date="2020-07" db="EMBL/GenBank/DDBJ databases">
        <title>Sequencing the genomes of 1000 actinobacteria strains.</title>
        <authorList>
            <person name="Klenk H.-P."/>
        </authorList>
    </citation>
    <scope>NUCLEOTIDE SEQUENCE [LARGE SCALE GENOMIC DNA]</scope>
    <source>
        <strain evidence="2 5">DSM 23870</strain>
    </source>
</reference>
<comment type="caution">
    <text evidence="3">The sequence shown here is derived from an EMBL/GenBank/DDBJ whole genome shotgun (WGS) entry which is preliminary data.</text>
</comment>
<organism evidence="3 4">
    <name type="scientific">Agromyces atrinae</name>
    <dbReference type="NCBI Taxonomy" id="592376"/>
    <lineage>
        <taxon>Bacteria</taxon>
        <taxon>Bacillati</taxon>
        <taxon>Actinomycetota</taxon>
        <taxon>Actinomycetes</taxon>
        <taxon>Micrococcales</taxon>
        <taxon>Microbacteriaceae</taxon>
        <taxon>Agromyces</taxon>
    </lineage>
</organism>
<evidence type="ECO:0000313" key="3">
    <source>
        <dbReference type="EMBL" id="RXZ87937.1"/>
    </source>
</evidence>
<evidence type="ECO:0000313" key="5">
    <source>
        <dbReference type="Proteomes" id="UP000581087"/>
    </source>
</evidence>
<reference evidence="3 4" key="1">
    <citation type="submission" date="2019-01" db="EMBL/GenBank/DDBJ databases">
        <title>Agromyces.</title>
        <authorList>
            <person name="Li J."/>
        </authorList>
    </citation>
    <scope>NUCLEOTIDE SEQUENCE [LARGE SCALE GENOMIC DNA]</scope>
    <source>
        <strain evidence="3 4">DSM 23870</strain>
    </source>
</reference>
<feature type="transmembrane region" description="Helical" evidence="1">
    <location>
        <begin position="168"/>
        <end position="195"/>
    </location>
</feature>
<feature type="transmembrane region" description="Helical" evidence="1">
    <location>
        <begin position="201"/>
        <end position="227"/>
    </location>
</feature>
<proteinExistence type="predicted"/>